<keyword evidence="1" id="KW-0472">Membrane</keyword>
<proteinExistence type="predicted"/>
<gene>
    <name evidence="2" type="ORF">KL86SPO_30473</name>
</gene>
<dbReference type="EMBL" id="FMJE01000003">
    <property type="protein sequence ID" value="SCM80295.1"/>
    <property type="molecule type" value="Genomic_DNA"/>
</dbReference>
<dbReference type="RefSeq" id="WP_288183768.1">
    <property type="nucleotide sequence ID" value="NZ_LT608335.1"/>
</dbReference>
<reference evidence="2" key="1">
    <citation type="submission" date="2016-08" db="EMBL/GenBank/DDBJ databases">
        <authorList>
            <person name="Seilhamer J.J."/>
        </authorList>
    </citation>
    <scope>NUCLEOTIDE SEQUENCE</scope>
    <source>
        <strain evidence="2">86</strain>
    </source>
</reference>
<sequence>MNVDLPVWFILYIAWNVAAFCLVGLDKKRAKRKVWRIRERTFFLTALFFGAAGVLAGMYGYRHKTLHATFVIGMPVMLIINFVCGYLLWS</sequence>
<name>A0A212LRR1_9FIRM</name>
<evidence type="ECO:0000256" key="1">
    <source>
        <dbReference type="SAM" id="Phobius"/>
    </source>
</evidence>
<dbReference type="InterPro" id="IPR010718">
    <property type="entry name" value="DUF1294"/>
</dbReference>
<feature type="transmembrane region" description="Helical" evidence="1">
    <location>
        <begin position="6"/>
        <end position="25"/>
    </location>
</feature>
<feature type="transmembrane region" description="Helical" evidence="1">
    <location>
        <begin position="67"/>
        <end position="89"/>
    </location>
</feature>
<evidence type="ECO:0000313" key="2">
    <source>
        <dbReference type="EMBL" id="SCM80295.1"/>
    </source>
</evidence>
<organism evidence="2">
    <name type="scientific">uncultured Sporomusa sp</name>
    <dbReference type="NCBI Taxonomy" id="307249"/>
    <lineage>
        <taxon>Bacteria</taxon>
        <taxon>Bacillati</taxon>
        <taxon>Bacillota</taxon>
        <taxon>Negativicutes</taxon>
        <taxon>Selenomonadales</taxon>
        <taxon>Sporomusaceae</taxon>
        <taxon>Sporomusa</taxon>
        <taxon>environmental samples</taxon>
    </lineage>
</organism>
<dbReference type="Pfam" id="PF06961">
    <property type="entry name" value="DUF1294"/>
    <property type="match status" value="1"/>
</dbReference>
<dbReference type="AlphaFoldDB" id="A0A212LRR1"/>
<feature type="transmembrane region" description="Helical" evidence="1">
    <location>
        <begin position="41"/>
        <end position="61"/>
    </location>
</feature>
<protein>
    <recommendedName>
        <fullName evidence="3">DUF1294 domain-containing protein</fullName>
    </recommendedName>
</protein>
<evidence type="ECO:0008006" key="3">
    <source>
        <dbReference type="Google" id="ProtNLM"/>
    </source>
</evidence>
<accession>A0A212LRR1</accession>
<keyword evidence="1" id="KW-0812">Transmembrane</keyword>
<keyword evidence="1" id="KW-1133">Transmembrane helix</keyword>